<dbReference type="PROSITE" id="PS50850">
    <property type="entry name" value="MFS"/>
    <property type="match status" value="1"/>
</dbReference>
<evidence type="ECO:0000256" key="3">
    <source>
        <dbReference type="ARBA" id="ARBA00022448"/>
    </source>
</evidence>
<feature type="transmembrane region" description="Helical" evidence="8">
    <location>
        <begin position="399"/>
        <end position="423"/>
    </location>
</feature>
<feature type="transmembrane region" description="Helical" evidence="8">
    <location>
        <begin position="241"/>
        <end position="264"/>
    </location>
</feature>
<dbReference type="NCBIfam" id="TIGR00879">
    <property type="entry name" value="SP"/>
    <property type="match status" value="1"/>
</dbReference>
<gene>
    <name evidence="10" type="ORF">R2G56_21030</name>
</gene>
<evidence type="ECO:0000256" key="4">
    <source>
        <dbReference type="ARBA" id="ARBA00022692"/>
    </source>
</evidence>
<dbReference type="PANTHER" id="PTHR48020">
    <property type="entry name" value="PROTON MYO-INOSITOL COTRANSPORTER"/>
    <property type="match status" value="1"/>
</dbReference>
<reference evidence="10 11" key="1">
    <citation type="submission" date="2023-10" db="EMBL/GenBank/DDBJ databases">
        <authorList>
            <person name="Venkata Ramana C."/>
            <person name="Sasikala C."/>
            <person name="Dhurka M."/>
        </authorList>
    </citation>
    <scope>NUCLEOTIDE SEQUENCE [LARGE SCALE GENOMIC DNA]</scope>
    <source>
        <strain evidence="10 11">KCTC 32151</strain>
    </source>
</reference>
<comment type="similarity">
    <text evidence="2 7">Belongs to the major facilitator superfamily. Sugar transporter (TC 2.A.1.1) family.</text>
</comment>
<feature type="transmembrane region" description="Helical" evidence="8">
    <location>
        <begin position="96"/>
        <end position="117"/>
    </location>
</feature>
<dbReference type="InterPro" id="IPR005828">
    <property type="entry name" value="MFS_sugar_transport-like"/>
</dbReference>
<dbReference type="PROSITE" id="PS00216">
    <property type="entry name" value="SUGAR_TRANSPORT_1"/>
    <property type="match status" value="2"/>
</dbReference>
<dbReference type="InterPro" id="IPR003663">
    <property type="entry name" value="Sugar/inositol_transpt"/>
</dbReference>
<dbReference type="RefSeq" id="WP_113153792.1">
    <property type="nucleotide sequence ID" value="NZ_JAWLIP010000012.1"/>
</dbReference>
<feature type="transmembrane region" description="Helical" evidence="8">
    <location>
        <begin position="335"/>
        <end position="362"/>
    </location>
</feature>
<feature type="transmembrane region" description="Helical" evidence="8">
    <location>
        <begin position="71"/>
        <end position="90"/>
    </location>
</feature>
<organism evidence="10 11">
    <name type="scientific">Nitratireductor aquimarinus</name>
    <dbReference type="NCBI Taxonomy" id="889300"/>
    <lineage>
        <taxon>Bacteria</taxon>
        <taxon>Pseudomonadati</taxon>
        <taxon>Pseudomonadota</taxon>
        <taxon>Alphaproteobacteria</taxon>
        <taxon>Hyphomicrobiales</taxon>
        <taxon>Phyllobacteriaceae</taxon>
        <taxon>Nitratireductor</taxon>
    </lineage>
</organism>
<evidence type="ECO:0000256" key="1">
    <source>
        <dbReference type="ARBA" id="ARBA00004141"/>
    </source>
</evidence>
<dbReference type="PANTHER" id="PTHR48020:SF12">
    <property type="entry name" value="PROTON MYO-INOSITOL COTRANSPORTER"/>
    <property type="match status" value="1"/>
</dbReference>
<keyword evidence="6 8" id="KW-0472">Membrane</keyword>
<comment type="caution">
    <text evidence="10">The sequence shown here is derived from an EMBL/GenBank/DDBJ whole genome shotgun (WGS) entry which is preliminary data.</text>
</comment>
<evidence type="ECO:0000259" key="9">
    <source>
        <dbReference type="PROSITE" id="PS50850"/>
    </source>
</evidence>
<dbReference type="Gene3D" id="1.20.1250.20">
    <property type="entry name" value="MFS general substrate transporter like domains"/>
    <property type="match status" value="1"/>
</dbReference>
<evidence type="ECO:0000313" key="11">
    <source>
        <dbReference type="Proteomes" id="UP001185659"/>
    </source>
</evidence>
<dbReference type="PRINTS" id="PR00171">
    <property type="entry name" value="SUGRTRNSPORT"/>
</dbReference>
<keyword evidence="5 8" id="KW-1133">Transmembrane helix</keyword>
<dbReference type="Proteomes" id="UP001185659">
    <property type="component" value="Unassembled WGS sequence"/>
</dbReference>
<dbReference type="PROSITE" id="PS00217">
    <property type="entry name" value="SUGAR_TRANSPORT_2"/>
    <property type="match status" value="1"/>
</dbReference>
<evidence type="ECO:0000256" key="5">
    <source>
        <dbReference type="ARBA" id="ARBA00022989"/>
    </source>
</evidence>
<dbReference type="EMBL" id="JAWLIP010000012">
    <property type="protein sequence ID" value="MDV6228780.1"/>
    <property type="molecule type" value="Genomic_DNA"/>
</dbReference>
<keyword evidence="4 8" id="KW-0812">Transmembrane</keyword>
<comment type="subcellular location">
    <subcellularLocation>
        <location evidence="1">Membrane</location>
        <topology evidence="1">Multi-pass membrane protein</topology>
    </subcellularLocation>
</comment>
<keyword evidence="3 7" id="KW-0813">Transport</keyword>
<protein>
    <submittedName>
        <fullName evidence="10">Sugar porter family MFS transporter</fullName>
    </submittedName>
</protein>
<evidence type="ECO:0000256" key="2">
    <source>
        <dbReference type="ARBA" id="ARBA00010992"/>
    </source>
</evidence>
<feature type="domain" description="Major facilitator superfamily (MFS) profile" evidence="9">
    <location>
        <begin position="5"/>
        <end position="428"/>
    </location>
</feature>
<dbReference type="InterPro" id="IPR020846">
    <property type="entry name" value="MFS_dom"/>
</dbReference>
<feature type="transmembrane region" description="Helical" evidence="8">
    <location>
        <begin position="284"/>
        <end position="301"/>
    </location>
</feature>
<keyword evidence="11" id="KW-1185">Reference proteome</keyword>
<accession>A0ABU4ARA5</accession>
<dbReference type="InterPro" id="IPR050814">
    <property type="entry name" value="Myo-inositol_Transporter"/>
</dbReference>
<feature type="transmembrane region" description="Helical" evidence="8">
    <location>
        <begin position="308"/>
        <end position="329"/>
    </location>
</feature>
<evidence type="ECO:0000256" key="7">
    <source>
        <dbReference type="RuleBase" id="RU003346"/>
    </source>
</evidence>
<feature type="transmembrane region" description="Helical" evidence="8">
    <location>
        <begin position="129"/>
        <end position="147"/>
    </location>
</feature>
<feature type="transmembrane region" description="Helical" evidence="8">
    <location>
        <begin position="374"/>
        <end position="393"/>
    </location>
</feature>
<evidence type="ECO:0000313" key="10">
    <source>
        <dbReference type="EMBL" id="MDV6228780.1"/>
    </source>
</evidence>
<proteinExistence type="inferred from homology"/>
<dbReference type="SUPFAM" id="SSF103473">
    <property type="entry name" value="MFS general substrate transporter"/>
    <property type="match status" value="1"/>
</dbReference>
<name>A0ABU4ARA5_9HYPH</name>
<dbReference type="InterPro" id="IPR036259">
    <property type="entry name" value="MFS_trans_sf"/>
</dbReference>
<dbReference type="InterPro" id="IPR005829">
    <property type="entry name" value="Sugar_transporter_CS"/>
</dbReference>
<dbReference type="Pfam" id="PF00083">
    <property type="entry name" value="Sugar_tr"/>
    <property type="match status" value="1"/>
</dbReference>
<evidence type="ECO:0000256" key="8">
    <source>
        <dbReference type="SAM" id="Phobius"/>
    </source>
</evidence>
<feature type="transmembrane region" description="Helical" evidence="8">
    <location>
        <begin position="159"/>
        <end position="178"/>
    </location>
</feature>
<evidence type="ECO:0000256" key="6">
    <source>
        <dbReference type="ARBA" id="ARBA00023136"/>
    </source>
</evidence>
<feature type="transmembrane region" description="Helical" evidence="8">
    <location>
        <begin position="43"/>
        <end position="64"/>
    </location>
</feature>
<sequence>MLIRLVILAALFGFLFGFDEGVIAGALPLITSTFEISASGEGFVTASVPLGAVGGAILAALWADSLGRRKVLIMCSVLFGIGAIASGLAQEEIALILARLLLGIAIGASALAAPMFLAELAPARHRGAIVSAFQLMITIGILVSYLIDLALEPLGAWRWMLALGAVPAFVSLIGIALSPESPRWLVMRGRREEAGSVIAAIQPDLDRKEVDHIVGDIAATHAGEPRTAPWSDFLSDHIRPLAIFAIAAFLLQQVSGINAVIYYAPTILGHAGFDGSSTQLTATVGIGIVNVVMTVVAMLFVDRLGRRPLFILGFIGSAVSLAVIAYAMNGQGSELATLALIGLFAYIAFFAVSLGPLPWLYMSELFPLAMRSRGMAMASVANWSCNFLVVFMFPVLVSYAGAAATFAVFCAFCVLGAVVAWLYAPETKGVSLEDLEQRELVAAQ</sequence>